<dbReference type="OrthoDB" id="8559822at2"/>
<dbReference type="Gene3D" id="3.40.50.150">
    <property type="entry name" value="Vaccinia Virus protein VP39"/>
    <property type="match status" value="1"/>
</dbReference>
<keyword evidence="1" id="KW-0808">Transferase</keyword>
<proteinExistence type="predicted"/>
<dbReference type="InterPro" id="IPR029063">
    <property type="entry name" value="SAM-dependent_MTases_sf"/>
</dbReference>
<dbReference type="Pfam" id="PF13489">
    <property type="entry name" value="Methyltransf_23"/>
    <property type="match status" value="1"/>
</dbReference>
<dbReference type="RefSeq" id="WP_074973911.1">
    <property type="nucleotide sequence ID" value="NZ_FPBZ01000004.1"/>
</dbReference>
<dbReference type="EMBL" id="FPBZ01000004">
    <property type="protein sequence ID" value="SFU46254.1"/>
    <property type="molecule type" value="Genomic_DNA"/>
</dbReference>
<reference evidence="2" key="1">
    <citation type="submission" date="2016-10" db="EMBL/GenBank/DDBJ databases">
        <authorList>
            <person name="Varghese N."/>
            <person name="Submissions S."/>
        </authorList>
    </citation>
    <scope>NUCLEOTIDE SEQUENCE [LARGE SCALE GENOMIC DNA]</scope>
    <source>
        <strain evidence="2">Nl14</strain>
    </source>
</reference>
<accession>A0A1I7GCS1</accession>
<sequence length="309" mass="34902">MYGQNPIDDAKRAIRAIVTDQLAHWAPSLYVKLTGQTGRGAQEDSPLEAAQYFRNCFKDYFDILQIERENITAFLSGRHVLEYGPGDVPGVGLLMVAHGAESVICIDRFPLLALSPKNIEIMELLLESLSGDARLRAEDCFLIKGKPSSGFSPRIRYLVRPNGLSGLRGTVDLVISRAVLEHVNDLFATFADMHEALRDNCLAVHDVDLKSHGLHRKNPLDFLTWPLYLWAWMYGHKGVPNRWRINYYREAISASGLELLLMYPTLLAEEKDIAEVRAHLALPFRNISDEDLAWLGFRMVLQKKGVENT</sequence>
<dbReference type="Proteomes" id="UP000182649">
    <property type="component" value="Unassembled WGS sequence"/>
</dbReference>
<gene>
    <name evidence="1" type="ORF">SAMN05216417_104125</name>
</gene>
<name>A0A1I7GCS1_9PROT</name>
<evidence type="ECO:0000313" key="1">
    <source>
        <dbReference type="EMBL" id="SFU46254.1"/>
    </source>
</evidence>
<keyword evidence="1" id="KW-0489">Methyltransferase</keyword>
<organism evidence="1 2">
    <name type="scientific">Nitrosospira multiformis</name>
    <dbReference type="NCBI Taxonomy" id="1231"/>
    <lineage>
        <taxon>Bacteria</taxon>
        <taxon>Pseudomonadati</taxon>
        <taxon>Pseudomonadota</taxon>
        <taxon>Betaproteobacteria</taxon>
        <taxon>Nitrosomonadales</taxon>
        <taxon>Nitrosomonadaceae</taxon>
        <taxon>Nitrosospira</taxon>
    </lineage>
</organism>
<dbReference type="AlphaFoldDB" id="A0A1I7GCS1"/>
<evidence type="ECO:0000313" key="2">
    <source>
        <dbReference type="Proteomes" id="UP000182649"/>
    </source>
</evidence>
<dbReference type="SUPFAM" id="SSF53335">
    <property type="entry name" value="S-adenosyl-L-methionine-dependent methyltransferases"/>
    <property type="match status" value="1"/>
</dbReference>
<dbReference type="GO" id="GO:0032259">
    <property type="term" value="P:methylation"/>
    <property type="evidence" value="ECO:0007669"/>
    <property type="project" value="UniProtKB-KW"/>
</dbReference>
<protein>
    <submittedName>
        <fullName evidence="1">Methyltransferase domain-containing protein</fullName>
    </submittedName>
</protein>
<dbReference type="GO" id="GO:0008168">
    <property type="term" value="F:methyltransferase activity"/>
    <property type="evidence" value="ECO:0007669"/>
    <property type="project" value="UniProtKB-KW"/>
</dbReference>